<evidence type="ECO:0000313" key="2">
    <source>
        <dbReference type="Proteomes" id="UP000266673"/>
    </source>
</evidence>
<organism evidence="1 2">
    <name type="scientific">Gigaspora rosea</name>
    <dbReference type="NCBI Taxonomy" id="44941"/>
    <lineage>
        <taxon>Eukaryota</taxon>
        <taxon>Fungi</taxon>
        <taxon>Fungi incertae sedis</taxon>
        <taxon>Mucoromycota</taxon>
        <taxon>Glomeromycotina</taxon>
        <taxon>Glomeromycetes</taxon>
        <taxon>Diversisporales</taxon>
        <taxon>Gigasporaceae</taxon>
        <taxon>Gigaspora</taxon>
    </lineage>
</organism>
<protein>
    <submittedName>
        <fullName evidence="1">Uncharacterized protein</fullName>
    </submittedName>
</protein>
<proteinExistence type="predicted"/>
<dbReference type="EMBL" id="QKWP01000689">
    <property type="protein sequence ID" value="RIB16271.1"/>
    <property type="molecule type" value="Genomic_DNA"/>
</dbReference>
<dbReference type="Proteomes" id="UP000266673">
    <property type="component" value="Unassembled WGS sequence"/>
</dbReference>
<name>A0A397V2Y0_9GLOM</name>
<accession>A0A397V2Y0</accession>
<dbReference type="AlphaFoldDB" id="A0A397V2Y0"/>
<evidence type="ECO:0000313" key="1">
    <source>
        <dbReference type="EMBL" id="RIB16271.1"/>
    </source>
</evidence>
<gene>
    <name evidence="1" type="ORF">C2G38_2038717</name>
</gene>
<reference evidence="1 2" key="1">
    <citation type="submission" date="2018-06" db="EMBL/GenBank/DDBJ databases">
        <title>Comparative genomics reveals the genomic features of Rhizophagus irregularis, R. cerebriforme, R. diaphanum and Gigaspora rosea, and their symbiotic lifestyle signature.</title>
        <authorList>
            <person name="Morin E."/>
            <person name="San Clemente H."/>
            <person name="Chen E.C.H."/>
            <person name="De La Providencia I."/>
            <person name="Hainaut M."/>
            <person name="Kuo A."/>
            <person name="Kohler A."/>
            <person name="Murat C."/>
            <person name="Tang N."/>
            <person name="Roy S."/>
            <person name="Loubradou J."/>
            <person name="Henrissat B."/>
            <person name="Grigoriev I.V."/>
            <person name="Corradi N."/>
            <person name="Roux C."/>
            <person name="Martin F.M."/>
        </authorList>
    </citation>
    <scope>NUCLEOTIDE SEQUENCE [LARGE SCALE GENOMIC DNA]</scope>
    <source>
        <strain evidence="1 2">DAOM 194757</strain>
    </source>
</reference>
<sequence>MKKEGSKVPKQGEEITERRLTEICIKVKRRKELEEIVQAKKKTTDRNNVIKFEGLNMNLFEDFSEEIWARVEDEDLILRFYQIDKDCIETNNASYKVCDKFDWKEEEEIEAVPTEPRIIVDGKALEFIVKRKEGDFCLIYHQNYSLKAQVKEAIHLNIGLPGLTVTKVLDAYYNLDKTIEEPFNNAKFGSNEEQENELEVLLKEVATECNALVQKLAPIEKKPI</sequence>
<dbReference type="OrthoDB" id="10604758at2759"/>
<keyword evidence="2" id="KW-1185">Reference proteome</keyword>
<comment type="caution">
    <text evidence="1">The sequence shown here is derived from an EMBL/GenBank/DDBJ whole genome shotgun (WGS) entry which is preliminary data.</text>
</comment>